<comment type="subcellular location">
    <subcellularLocation>
        <location evidence="1">Nucleus</location>
    </subcellularLocation>
</comment>
<gene>
    <name evidence="2" type="ORF">DH2020_006334</name>
</gene>
<evidence type="ECO:0000313" key="2">
    <source>
        <dbReference type="EMBL" id="KAK6159020.1"/>
    </source>
</evidence>
<comment type="pathway">
    <text evidence="1">Protein modification; protein ubiquitination.</text>
</comment>
<dbReference type="EMBL" id="JABTTQ020000004">
    <property type="protein sequence ID" value="KAK6159020.1"/>
    <property type="molecule type" value="Genomic_DNA"/>
</dbReference>
<proteinExistence type="predicted"/>
<comment type="subunit">
    <text evidence="1">Component of the SCF-type E3 ligase complex.</text>
</comment>
<comment type="caution">
    <text evidence="2">The sequence shown here is derived from an EMBL/GenBank/DDBJ whole genome shotgun (WGS) entry which is preliminary data.</text>
</comment>
<sequence length="172" mass="18809">MFLCTLTLFSPTEESASVAAHRMLSSSTSPSNPNPSVSIFQHTMSKSTSEIPSKFPEMSKEAEAVLLDENLLYEVLRHVDDGRTLSKAACLAARWKRTAHDERLWEPICTKHYHRSPMRLCAIVLRSAAFAASIRATSRRLIFAPSSFSAAGRFSVALSSSSSGAAARFGEI</sequence>
<name>A0ABR0XIS7_REHGL</name>
<accession>A0ABR0XIS7</accession>
<comment type="function">
    <text evidence="1">Acts as a component of a SCF E3 ubiquitin ligase complexes.</text>
</comment>
<evidence type="ECO:0000256" key="1">
    <source>
        <dbReference type="RuleBase" id="RU369085"/>
    </source>
</evidence>
<reference evidence="2 3" key="1">
    <citation type="journal article" date="2021" name="Comput. Struct. Biotechnol. J.">
        <title>De novo genome assembly of the potent medicinal plant Rehmannia glutinosa using nanopore technology.</title>
        <authorList>
            <person name="Ma L."/>
            <person name="Dong C."/>
            <person name="Song C."/>
            <person name="Wang X."/>
            <person name="Zheng X."/>
            <person name="Niu Y."/>
            <person name="Chen S."/>
            <person name="Feng W."/>
        </authorList>
    </citation>
    <scope>NUCLEOTIDE SEQUENCE [LARGE SCALE GENOMIC DNA]</scope>
    <source>
        <strain evidence="2">DH-2019</strain>
    </source>
</reference>
<dbReference type="InterPro" id="IPR036047">
    <property type="entry name" value="F-box-like_dom_sf"/>
</dbReference>
<dbReference type="PANTHER" id="PTHR12874">
    <property type="entry name" value="F-BOX ONLY PROTEIN 48-RELATED"/>
    <property type="match status" value="1"/>
</dbReference>
<dbReference type="Gene3D" id="1.20.1280.50">
    <property type="match status" value="1"/>
</dbReference>
<evidence type="ECO:0000313" key="3">
    <source>
        <dbReference type="Proteomes" id="UP001318860"/>
    </source>
</evidence>
<organism evidence="2 3">
    <name type="scientific">Rehmannia glutinosa</name>
    <name type="common">Chinese foxglove</name>
    <dbReference type="NCBI Taxonomy" id="99300"/>
    <lineage>
        <taxon>Eukaryota</taxon>
        <taxon>Viridiplantae</taxon>
        <taxon>Streptophyta</taxon>
        <taxon>Embryophyta</taxon>
        <taxon>Tracheophyta</taxon>
        <taxon>Spermatophyta</taxon>
        <taxon>Magnoliopsida</taxon>
        <taxon>eudicotyledons</taxon>
        <taxon>Gunneridae</taxon>
        <taxon>Pentapetalae</taxon>
        <taxon>asterids</taxon>
        <taxon>lamiids</taxon>
        <taxon>Lamiales</taxon>
        <taxon>Orobanchaceae</taxon>
        <taxon>Rehmannieae</taxon>
        <taxon>Rehmannia</taxon>
    </lineage>
</organism>
<protein>
    <recommendedName>
        <fullName evidence="1">F-box protein</fullName>
    </recommendedName>
</protein>
<dbReference type="PANTHER" id="PTHR12874:SF23">
    <property type="entry name" value="F-BOX PROTEIN GID2"/>
    <property type="match status" value="1"/>
</dbReference>
<keyword evidence="3" id="KW-1185">Reference proteome</keyword>
<keyword evidence="1" id="KW-0833">Ubl conjugation pathway</keyword>
<dbReference type="Proteomes" id="UP001318860">
    <property type="component" value="Unassembled WGS sequence"/>
</dbReference>
<dbReference type="SUPFAM" id="SSF81383">
    <property type="entry name" value="F-box domain"/>
    <property type="match status" value="1"/>
</dbReference>
<keyword evidence="1" id="KW-0539">Nucleus</keyword>